<comment type="caution">
    <text evidence="1">The sequence shown here is derived from an EMBL/GenBank/DDBJ whole genome shotgun (WGS) entry which is preliminary data.</text>
</comment>
<dbReference type="Pfam" id="PF13714">
    <property type="entry name" value="PEP_mutase"/>
    <property type="match status" value="1"/>
</dbReference>
<dbReference type="GO" id="GO:0003824">
    <property type="term" value="F:catalytic activity"/>
    <property type="evidence" value="ECO:0007669"/>
    <property type="project" value="InterPro"/>
</dbReference>
<accession>A0A2S9H3T5</accession>
<dbReference type="InterPro" id="IPR039556">
    <property type="entry name" value="ICL/PEPM"/>
</dbReference>
<evidence type="ECO:0000313" key="2">
    <source>
        <dbReference type="Proteomes" id="UP000237839"/>
    </source>
</evidence>
<dbReference type="PANTHER" id="PTHR42905:SF16">
    <property type="entry name" value="CARBOXYPHOSPHONOENOLPYRUVATE PHOSPHONOMUTASE-LIKE PROTEIN (AFU_ORTHOLOGUE AFUA_5G07230)"/>
    <property type="match status" value="1"/>
</dbReference>
<gene>
    <name evidence="1" type="ORF">S2091_0633</name>
</gene>
<reference evidence="1 2" key="1">
    <citation type="submission" date="2018-02" db="EMBL/GenBank/DDBJ databases">
        <title>Solimicrobium silvestre gen. nov., sp. nov., isolated from alpine forest soil.</title>
        <authorList>
            <person name="Margesin R."/>
            <person name="Albuquerque L."/>
            <person name="Zhang D.-C."/>
            <person name="Froufe H.J.C."/>
            <person name="Severino R."/>
            <person name="Roxo I."/>
            <person name="Egas C."/>
            <person name="Da Costa M.S."/>
        </authorList>
    </citation>
    <scope>NUCLEOTIDE SEQUENCE [LARGE SCALE GENOMIC DNA]</scope>
    <source>
        <strain evidence="1 2">S20-91</strain>
    </source>
</reference>
<protein>
    <submittedName>
        <fullName evidence="1">PEP phosphonomutase</fullName>
    </submittedName>
</protein>
<dbReference type="AlphaFoldDB" id="A0A2S9H3T5"/>
<dbReference type="CDD" id="cd00377">
    <property type="entry name" value="ICL_PEPM"/>
    <property type="match status" value="1"/>
</dbReference>
<dbReference type="RefSeq" id="WP_105530343.1">
    <property type="nucleotide sequence ID" value="NZ_PUGF01000002.1"/>
</dbReference>
<proteinExistence type="predicted"/>
<name>A0A2S9H3T5_9BURK</name>
<dbReference type="Proteomes" id="UP000237839">
    <property type="component" value="Unassembled WGS sequence"/>
</dbReference>
<dbReference type="EMBL" id="PUGF01000002">
    <property type="protein sequence ID" value="PRC94630.1"/>
    <property type="molecule type" value="Genomic_DNA"/>
</dbReference>
<dbReference type="InterPro" id="IPR015813">
    <property type="entry name" value="Pyrv/PenolPyrv_kinase-like_dom"/>
</dbReference>
<dbReference type="OrthoDB" id="9785398at2"/>
<keyword evidence="2" id="KW-1185">Reference proteome</keyword>
<organism evidence="1 2">
    <name type="scientific">Solimicrobium silvestre</name>
    <dbReference type="NCBI Taxonomy" id="2099400"/>
    <lineage>
        <taxon>Bacteria</taxon>
        <taxon>Pseudomonadati</taxon>
        <taxon>Pseudomonadota</taxon>
        <taxon>Betaproteobacteria</taxon>
        <taxon>Burkholderiales</taxon>
        <taxon>Oxalobacteraceae</taxon>
        <taxon>Solimicrobium</taxon>
    </lineage>
</organism>
<dbReference type="Gene3D" id="3.20.20.60">
    <property type="entry name" value="Phosphoenolpyruvate-binding domains"/>
    <property type="match status" value="1"/>
</dbReference>
<sequence length="267" mass="28328">MNKNSFNVFQSLHSEPTPLLLPTAWDAASAALFQCDGAKAVATSSAALAWSLGYADGGSLPRQELLAAIRRIVRVLQVPLTVDLEDGYSDSPVTVAELIWEVAQCGVAGINLEDGANSANLLTSKIAAARHSLGTANLFINARTDVFLRNLADGDAAIGMTIERLHHYKDAGADGAFVPGMSRIVDVHQVAPEIGLPLNLMTVPGMPTIDALFAAGVRRVSAGPALFQSSYGQARLLAKKLLVNHDVSGLFDHSLSYDFMNSVFQAK</sequence>
<dbReference type="PANTHER" id="PTHR42905">
    <property type="entry name" value="PHOSPHOENOLPYRUVATE CARBOXYLASE"/>
    <property type="match status" value="1"/>
</dbReference>
<dbReference type="SUPFAM" id="SSF51621">
    <property type="entry name" value="Phosphoenolpyruvate/pyruvate domain"/>
    <property type="match status" value="1"/>
</dbReference>
<dbReference type="InterPro" id="IPR040442">
    <property type="entry name" value="Pyrv_kinase-like_dom_sf"/>
</dbReference>
<evidence type="ECO:0000313" key="1">
    <source>
        <dbReference type="EMBL" id="PRC94630.1"/>
    </source>
</evidence>